<accession>A0ABY3KQ96</accession>
<organism evidence="1 2">
    <name type="scientific">Flagellimonas aequoris</name>
    <dbReference type="NCBI Taxonomy" id="2306997"/>
    <lineage>
        <taxon>Bacteria</taxon>
        <taxon>Pseudomonadati</taxon>
        <taxon>Bacteroidota</taxon>
        <taxon>Flavobacteriia</taxon>
        <taxon>Flavobacteriales</taxon>
        <taxon>Flavobacteriaceae</taxon>
        <taxon>Flagellimonas</taxon>
    </lineage>
</organism>
<dbReference type="Proteomes" id="UP000321528">
    <property type="component" value="Unassembled WGS sequence"/>
</dbReference>
<keyword evidence="2" id="KW-1185">Reference proteome</keyword>
<protein>
    <submittedName>
        <fullName evidence="1">Uncharacterized protein</fullName>
    </submittedName>
</protein>
<dbReference type="RefSeq" id="WP_147378607.1">
    <property type="nucleotide sequence ID" value="NZ_QXFJ01000030.1"/>
</dbReference>
<dbReference type="EMBL" id="VNWL01000029">
    <property type="protein sequence ID" value="TXK00659.1"/>
    <property type="molecule type" value="Genomic_DNA"/>
</dbReference>
<gene>
    <name evidence="1" type="ORF">FQ019_17260</name>
</gene>
<evidence type="ECO:0000313" key="2">
    <source>
        <dbReference type="Proteomes" id="UP000321528"/>
    </source>
</evidence>
<sequence>MKKYAYCNFTINHIANMKNLNNFTFSDVKAIYDFLELRKDIVSKNPEHFEKGEVHAIISKQKFVWQQLHSRMNEIEELKSYENE</sequence>
<proteinExistence type="predicted"/>
<name>A0ABY3KQ96_9FLAO</name>
<reference evidence="1 2" key="1">
    <citation type="submission" date="2019-07" db="EMBL/GenBank/DDBJ databases">
        <title>Draft genome of two Muricauda strains isolated from deep sea.</title>
        <authorList>
            <person name="Sun C."/>
        </authorList>
    </citation>
    <scope>NUCLEOTIDE SEQUENCE [LARGE SCALE GENOMIC DNA]</scope>
    <source>
        <strain evidence="1 2">NH166</strain>
    </source>
</reference>
<evidence type="ECO:0000313" key="1">
    <source>
        <dbReference type="EMBL" id="TXK00659.1"/>
    </source>
</evidence>
<comment type="caution">
    <text evidence="1">The sequence shown here is derived from an EMBL/GenBank/DDBJ whole genome shotgun (WGS) entry which is preliminary data.</text>
</comment>